<organism evidence="1 2">
    <name type="scientific">Actinoplanes palleronii</name>
    <dbReference type="NCBI Taxonomy" id="113570"/>
    <lineage>
        <taxon>Bacteria</taxon>
        <taxon>Bacillati</taxon>
        <taxon>Actinomycetota</taxon>
        <taxon>Actinomycetes</taxon>
        <taxon>Micromonosporales</taxon>
        <taxon>Micromonosporaceae</taxon>
        <taxon>Actinoplanes</taxon>
    </lineage>
</organism>
<keyword evidence="2" id="KW-1185">Reference proteome</keyword>
<name>A0ABQ4BRV6_9ACTN</name>
<gene>
    <name evidence="1" type="ORF">Apa02nite_095080</name>
</gene>
<dbReference type="EMBL" id="BOMS01000172">
    <property type="protein sequence ID" value="GIE73400.1"/>
    <property type="molecule type" value="Genomic_DNA"/>
</dbReference>
<dbReference type="RefSeq" id="WP_203830998.1">
    <property type="nucleotide sequence ID" value="NZ_BAAATY010000064.1"/>
</dbReference>
<evidence type="ECO:0000313" key="2">
    <source>
        <dbReference type="Proteomes" id="UP000624709"/>
    </source>
</evidence>
<proteinExistence type="predicted"/>
<accession>A0ABQ4BRV6</accession>
<protein>
    <submittedName>
        <fullName evidence="1">Uncharacterized protein</fullName>
    </submittedName>
</protein>
<reference evidence="1 2" key="1">
    <citation type="submission" date="2021-01" db="EMBL/GenBank/DDBJ databases">
        <title>Whole genome shotgun sequence of Actinoplanes palleronii NBRC 14916.</title>
        <authorList>
            <person name="Komaki H."/>
            <person name="Tamura T."/>
        </authorList>
    </citation>
    <scope>NUCLEOTIDE SEQUENCE [LARGE SCALE GENOMIC DNA]</scope>
    <source>
        <strain evidence="1 2">NBRC 14916</strain>
    </source>
</reference>
<dbReference type="Proteomes" id="UP000624709">
    <property type="component" value="Unassembled WGS sequence"/>
</dbReference>
<evidence type="ECO:0000313" key="1">
    <source>
        <dbReference type="EMBL" id="GIE73400.1"/>
    </source>
</evidence>
<sequence>MSGDESVILGRVVAPSRALVLAGTGFLDEWSELGDPLSVRALHSARAGGAHLHDWLAEATAVPTGPATLTVTARTRPGTYEPRPTIAVLDIDLDLPWSAVSAGTEPVPLGALPVDPCGMAIGDPVALDAWIGFGSGPRTVDGLADLRLGGKGDTQASTHFSAPEIVATWTLHGWLDLPITSARERATTINQWAVAHGHYKFLAKVNPHTHQHLGWRAGWPDPLGAGLIEIAGCPILCITWSPSELQRFRGGRSHGQVYPVTLEDVDGRATLRWRIGAWTDESERTNLDSR</sequence>
<comment type="caution">
    <text evidence="1">The sequence shown here is derived from an EMBL/GenBank/DDBJ whole genome shotgun (WGS) entry which is preliminary data.</text>
</comment>